<dbReference type="AlphaFoldDB" id="A0A4Q0XUJ6"/>
<dbReference type="InterPro" id="IPR006076">
    <property type="entry name" value="FAD-dep_OxRdtase"/>
</dbReference>
<name>A0A4Q0XUJ6_9BACT</name>
<protein>
    <submittedName>
        <fullName evidence="2">D-amino-acid oxidase</fullName>
    </submittedName>
</protein>
<dbReference type="OrthoDB" id="5410311at2"/>
<accession>A0A4Q0XUJ6</accession>
<keyword evidence="3" id="KW-1185">Reference proteome</keyword>
<dbReference type="PROSITE" id="PS51257">
    <property type="entry name" value="PROKAR_LIPOPROTEIN"/>
    <property type="match status" value="1"/>
</dbReference>
<dbReference type="PANTHER" id="PTHR13847">
    <property type="entry name" value="SARCOSINE DEHYDROGENASE-RELATED"/>
    <property type="match status" value="1"/>
</dbReference>
<evidence type="ECO:0000259" key="1">
    <source>
        <dbReference type="Pfam" id="PF01266"/>
    </source>
</evidence>
<comment type="caution">
    <text evidence="2">The sequence shown here is derived from an EMBL/GenBank/DDBJ whole genome shotgun (WGS) entry which is preliminary data.</text>
</comment>
<reference evidence="2 3" key="1">
    <citation type="submission" date="2017-10" db="EMBL/GenBank/DDBJ databases">
        <title>Genomics of the genus Arcobacter.</title>
        <authorList>
            <person name="Perez-Cataluna A."/>
            <person name="Figueras M.J."/>
        </authorList>
    </citation>
    <scope>NUCLEOTIDE SEQUENCE [LARGE SCALE GENOMIC DNA]</scope>
    <source>
        <strain evidence="2 3">CECT 8987</strain>
    </source>
</reference>
<dbReference type="Gene3D" id="3.50.50.60">
    <property type="entry name" value="FAD/NAD(P)-binding domain"/>
    <property type="match status" value="1"/>
</dbReference>
<evidence type="ECO:0000313" key="2">
    <source>
        <dbReference type="EMBL" id="RXJ60234.1"/>
    </source>
</evidence>
<dbReference type="EMBL" id="PDKN01000002">
    <property type="protein sequence ID" value="RXJ60234.1"/>
    <property type="molecule type" value="Genomic_DNA"/>
</dbReference>
<feature type="domain" description="FAD dependent oxidoreductase" evidence="1">
    <location>
        <begin position="5"/>
        <end position="361"/>
    </location>
</feature>
<evidence type="ECO:0000313" key="3">
    <source>
        <dbReference type="Proteomes" id="UP000290657"/>
    </source>
</evidence>
<dbReference type="SUPFAM" id="SSF51905">
    <property type="entry name" value="FAD/NAD(P)-binding domain"/>
    <property type="match status" value="1"/>
</dbReference>
<dbReference type="Pfam" id="PF01266">
    <property type="entry name" value="DAO"/>
    <property type="match status" value="1"/>
</dbReference>
<dbReference type="Gene3D" id="3.30.9.10">
    <property type="entry name" value="D-Amino Acid Oxidase, subunit A, domain 2"/>
    <property type="match status" value="1"/>
</dbReference>
<dbReference type="InterPro" id="IPR036188">
    <property type="entry name" value="FAD/NAD-bd_sf"/>
</dbReference>
<dbReference type="RefSeq" id="WP_128995583.1">
    <property type="nucleotide sequence ID" value="NZ_PDKN01000002.1"/>
</dbReference>
<proteinExistence type="predicted"/>
<dbReference type="GO" id="GO:0005737">
    <property type="term" value="C:cytoplasm"/>
    <property type="evidence" value="ECO:0007669"/>
    <property type="project" value="TreeGrafter"/>
</dbReference>
<gene>
    <name evidence="2" type="ORF">CRV04_04320</name>
</gene>
<organism evidence="2 3">
    <name type="scientific">Candidatus Marinarcus aquaticus</name>
    <dbReference type="NCBI Taxonomy" id="2044504"/>
    <lineage>
        <taxon>Bacteria</taxon>
        <taxon>Pseudomonadati</taxon>
        <taxon>Campylobacterota</taxon>
        <taxon>Epsilonproteobacteria</taxon>
        <taxon>Campylobacterales</taxon>
        <taxon>Arcobacteraceae</taxon>
        <taxon>Candidatus Marinarcus</taxon>
    </lineage>
</organism>
<dbReference type="Proteomes" id="UP000290657">
    <property type="component" value="Unassembled WGS sequence"/>
</dbReference>
<sequence>MKKYDYIVVGAGIAGCATAYYLKKSGQNVLIVDRLDSTSKNASSTAGGFLSPLLGKPNTFKTLVTQALKFSIDFYKKEFPEFLINKGVIRIPKDEEDKMKFESYLPHMDFEYELKEEGCFFPIGSQVFTYNLCQELIKRCDKKSNYDIKHISYINDEYILNHELIASNLVLTTGADVSLIEEKYFNIRPVWGQRIDIETNSCIDVNYHKECSLSTSQKLKNSHTYKVSIGATHHRFNQDSLEQKECLRAPTEKNFIRLSCDENSIKNDTELLLNRARDIHELNDVKLLDIKIGARASSVDYFPMVGELIDSQKTLNMFPYIKNGTHVPHERFVRYKKLFVLNGLGGRGFVLGPYLAQQLVDHMVNGTQLQTDITTDRLFIRWAKRQA</sequence>